<accession>A0A175JLS9</accession>
<dbReference type="AlphaFoldDB" id="A0A175JLS9"/>
<evidence type="ECO:0000313" key="2">
    <source>
        <dbReference type="Proteomes" id="UP000078387"/>
    </source>
</evidence>
<gene>
    <name evidence="1" type="ORF">CL6EHI_c00085</name>
</gene>
<evidence type="ECO:0000313" key="1">
    <source>
        <dbReference type="EMBL" id="GAT94587.1"/>
    </source>
</evidence>
<proteinExistence type="predicted"/>
<dbReference type="VEuPathDB" id="AmoebaDB:KM1_146440"/>
<name>A0A175JLS9_ENTHI</name>
<dbReference type="Proteomes" id="UP000078387">
    <property type="component" value="Unassembled WGS sequence"/>
</dbReference>
<reference evidence="1 2" key="1">
    <citation type="submission" date="2016-05" db="EMBL/GenBank/DDBJ databases">
        <title>First whole genome sequencing of Entamoeba histolytica HM1:IMSS-clone-6.</title>
        <authorList>
            <person name="Mukherjee Avik.K."/>
            <person name="Izumyama S."/>
            <person name="Nakada-Tsukui K."/>
            <person name="Nozaki T."/>
        </authorList>
    </citation>
    <scope>NUCLEOTIDE SEQUENCE [LARGE SCALE GENOMIC DNA]</scope>
    <source>
        <strain evidence="1 2">HM1:IMSS clone 6</strain>
    </source>
</reference>
<protein>
    <submittedName>
        <fullName evidence="1">Single tm domain protein</fullName>
    </submittedName>
</protein>
<comment type="caution">
    <text evidence="1">The sequence shown here is derived from an EMBL/GenBank/DDBJ whole genome shotgun (WGS) entry which is preliminary data.</text>
</comment>
<organism evidence="1 2">
    <name type="scientific">Entamoeba histolytica</name>
    <dbReference type="NCBI Taxonomy" id="5759"/>
    <lineage>
        <taxon>Eukaryota</taxon>
        <taxon>Amoebozoa</taxon>
        <taxon>Evosea</taxon>
        <taxon>Archamoebae</taxon>
        <taxon>Mastigamoebida</taxon>
        <taxon>Entamoebidae</taxon>
        <taxon>Entamoeba</taxon>
    </lineage>
</organism>
<dbReference type="InterPro" id="IPR005590">
    <property type="entry name" value="DUF333"/>
</dbReference>
<dbReference type="EMBL" id="BDEQ01000001">
    <property type="protein sequence ID" value="GAT94587.1"/>
    <property type="molecule type" value="Genomic_DNA"/>
</dbReference>
<dbReference type="Pfam" id="PF03891">
    <property type="entry name" value="DUF333"/>
    <property type="match status" value="1"/>
</dbReference>
<sequence>MIGIILLLISFVAAVPNPAALNCLRVGMKSNTLHTKQGSMSVCETDDGQFVDAWKLLRTTRFKQGGIKLEFLSVDKEGNLVKGEEVTMDNLIHKNK</sequence>